<dbReference type="InterPro" id="IPR036282">
    <property type="entry name" value="Glutathione-S-Trfase_C_sf"/>
</dbReference>
<dbReference type="EMBL" id="AGSI01000009">
    <property type="protein sequence ID" value="EIE22660.1"/>
    <property type="molecule type" value="Genomic_DNA"/>
</dbReference>
<comment type="caution">
    <text evidence="2">The sequence shown here is derived from an EMBL/GenBank/DDBJ whole genome shotgun (WGS) entry which is preliminary data.</text>
</comment>
<dbReference type="AlphaFoldDB" id="I0YW91"/>
<name>I0YW91_COCSC</name>
<proteinExistence type="predicted"/>
<feature type="region of interest" description="Disordered" evidence="1">
    <location>
        <begin position="57"/>
        <end position="101"/>
    </location>
</feature>
<dbReference type="Proteomes" id="UP000007264">
    <property type="component" value="Unassembled WGS sequence"/>
</dbReference>
<dbReference type="Gene3D" id="1.20.1050.10">
    <property type="match status" value="1"/>
</dbReference>
<dbReference type="RefSeq" id="XP_005647204.1">
    <property type="nucleotide sequence ID" value="XM_005647147.1"/>
</dbReference>
<protein>
    <submittedName>
        <fullName evidence="2">Uncharacterized protein</fullName>
    </submittedName>
</protein>
<organism evidence="2 3">
    <name type="scientific">Coccomyxa subellipsoidea (strain C-169)</name>
    <name type="common">Green microalga</name>
    <dbReference type="NCBI Taxonomy" id="574566"/>
    <lineage>
        <taxon>Eukaryota</taxon>
        <taxon>Viridiplantae</taxon>
        <taxon>Chlorophyta</taxon>
        <taxon>core chlorophytes</taxon>
        <taxon>Trebouxiophyceae</taxon>
        <taxon>Trebouxiophyceae incertae sedis</taxon>
        <taxon>Coccomyxaceae</taxon>
        <taxon>Coccomyxa</taxon>
        <taxon>Coccomyxa subellipsoidea</taxon>
    </lineage>
</organism>
<reference evidence="2 3" key="1">
    <citation type="journal article" date="2012" name="Genome Biol.">
        <title>The genome of the polar eukaryotic microalga coccomyxa subellipsoidea reveals traits of cold adaptation.</title>
        <authorList>
            <person name="Blanc G."/>
            <person name="Agarkova I."/>
            <person name="Grimwood J."/>
            <person name="Kuo A."/>
            <person name="Brueggeman A."/>
            <person name="Dunigan D."/>
            <person name="Gurnon J."/>
            <person name="Ladunga I."/>
            <person name="Lindquist E."/>
            <person name="Lucas S."/>
            <person name="Pangilinan J."/>
            <person name="Proschold T."/>
            <person name="Salamov A."/>
            <person name="Schmutz J."/>
            <person name="Weeks D."/>
            <person name="Yamada T."/>
            <person name="Claverie J.M."/>
            <person name="Grigoriev I."/>
            <person name="Van Etten J."/>
            <person name="Lomsadze A."/>
            <person name="Borodovsky M."/>
        </authorList>
    </citation>
    <scope>NUCLEOTIDE SEQUENCE [LARGE SCALE GENOMIC DNA]</scope>
    <source>
        <strain evidence="2 3">C-169</strain>
    </source>
</reference>
<evidence type="ECO:0000313" key="2">
    <source>
        <dbReference type="EMBL" id="EIE22660.1"/>
    </source>
</evidence>
<keyword evidence="3" id="KW-1185">Reference proteome</keyword>
<evidence type="ECO:0000256" key="1">
    <source>
        <dbReference type="SAM" id="MobiDB-lite"/>
    </source>
</evidence>
<dbReference type="GeneID" id="17040647"/>
<dbReference type="KEGG" id="csl:COCSUDRAFT_63802"/>
<gene>
    <name evidence="2" type="ORF">COCSUDRAFT_63802</name>
</gene>
<accession>I0YW91</accession>
<evidence type="ECO:0000313" key="3">
    <source>
        <dbReference type="Proteomes" id="UP000007264"/>
    </source>
</evidence>
<dbReference type="SUPFAM" id="SSF47616">
    <property type="entry name" value="GST C-terminal domain-like"/>
    <property type="match status" value="1"/>
</dbReference>
<sequence>MLGLHAQVPRLHHIMTALPELKMRPAAESTWFLLMQNWQMPEDMGTVQQYVDRVRDRDSFRRSTTPSQDIVDHWRDHQDRNKKKYRKSHDGRKKRTHVPVT</sequence>
<feature type="compositionally biased region" description="Basic and acidic residues" evidence="1">
    <location>
        <begin position="70"/>
        <end position="79"/>
    </location>
</feature>
<feature type="compositionally biased region" description="Basic residues" evidence="1">
    <location>
        <begin position="80"/>
        <end position="101"/>
    </location>
</feature>